<reference evidence="2 3" key="1">
    <citation type="submission" date="2016-01" db="EMBL/GenBank/DDBJ databases">
        <authorList>
            <person name="Oliw E.H."/>
        </authorList>
    </citation>
    <scope>NUCLEOTIDE SEQUENCE [LARGE SCALE GENOMIC DNA]</scope>
    <source>
        <strain evidence="2">LMG 27134</strain>
    </source>
</reference>
<dbReference type="PANTHER" id="PTHR43316">
    <property type="entry name" value="HYDROLASE, HALOACID DELAHOGENASE-RELATED"/>
    <property type="match status" value="1"/>
</dbReference>
<dbReference type="RefSeq" id="WP_062085647.1">
    <property type="nucleotide sequence ID" value="NZ_FCOK02000016.1"/>
</dbReference>
<dbReference type="GO" id="GO:0019120">
    <property type="term" value="F:hydrolase activity, acting on acid halide bonds, in C-halide compounds"/>
    <property type="evidence" value="ECO:0007669"/>
    <property type="project" value="InterPro"/>
</dbReference>
<dbReference type="Gene3D" id="3.40.50.1000">
    <property type="entry name" value="HAD superfamily/HAD-like"/>
    <property type="match status" value="1"/>
</dbReference>
<dbReference type="InterPro" id="IPR036412">
    <property type="entry name" value="HAD-like_sf"/>
</dbReference>
<dbReference type="InterPro" id="IPR051540">
    <property type="entry name" value="S-2-haloacid_dehalogenase"/>
</dbReference>
<organism evidence="2 3">
    <name type="scientific">Caballeronia udeis</name>
    <dbReference type="NCBI Taxonomy" id="1232866"/>
    <lineage>
        <taxon>Bacteria</taxon>
        <taxon>Pseudomonadati</taxon>
        <taxon>Pseudomonadota</taxon>
        <taxon>Betaproteobacteria</taxon>
        <taxon>Burkholderiales</taxon>
        <taxon>Burkholderiaceae</taxon>
        <taxon>Caballeronia</taxon>
    </lineage>
</organism>
<dbReference type="InterPro" id="IPR006328">
    <property type="entry name" value="2-HAD"/>
</dbReference>
<dbReference type="InterPro" id="IPR006439">
    <property type="entry name" value="HAD-SF_hydro_IA"/>
</dbReference>
<accession>A0A158GNQ5</accession>
<dbReference type="NCBIfam" id="TIGR01428">
    <property type="entry name" value="HAD_type_II"/>
    <property type="match status" value="1"/>
</dbReference>
<dbReference type="AlphaFoldDB" id="A0A158GNQ5"/>
<dbReference type="SUPFAM" id="SSF56784">
    <property type="entry name" value="HAD-like"/>
    <property type="match status" value="1"/>
</dbReference>
<dbReference type="OrthoDB" id="8585081at2"/>
<dbReference type="Pfam" id="PF00702">
    <property type="entry name" value="Hydrolase"/>
    <property type="match status" value="1"/>
</dbReference>
<evidence type="ECO:0000313" key="3">
    <source>
        <dbReference type="Proteomes" id="UP000054683"/>
    </source>
</evidence>
<dbReference type="PANTHER" id="PTHR43316:SF9">
    <property type="entry name" value="ACID DEHALOGENASE, PUTATIVE (AFU_ORTHOLOGUE AFUA_6G14460)-RELATED"/>
    <property type="match status" value="1"/>
</dbReference>
<sequence>MRLTDFKALTFDCYGTLIDWERGITAGLAPLVKRVEKPLTRDEVLQAHARHESSQQRYTPEMPYRDLLAVVFKRLAEEWNVPYTTDEAAAYGRSVAQWPAFPDSASTLQYLKKYFKLIILSNVDNESFAASRSMLQVDFDAVITAEDVGSYKPSHRNFNYMLDMLPALGLRKEETLHIADSMFHDHEPAAGLGIKSCWIYRRFEQRGFGATLRTVNEPPVEFKFTSMAQLVKAHHEELSKGWPDRPA</sequence>
<dbReference type="InterPro" id="IPR023214">
    <property type="entry name" value="HAD_sf"/>
</dbReference>
<dbReference type="SFLD" id="SFLDG01129">
    <property type="entry name" value="C1.5:_HAD__Beta-PGM__Phosphata"/>
    <property type="match status" value="1"/>
</dbReference>
<dbReference type="Proteomes" id="UP000054683">
    <property type="component" value="Unassembled WGS sequence"/>
</dbReference>
<dbReference type="EMBL" id="FCOK02000016">
    <property type="protein sequence ID" value="SAL33030.1"/>
    <property type="molecule type" value="Genomic_DNA"/>
</dbReference>
<proteinExistence type="predicted"/>
<protein>
    <submittedName>
        <fullName evidence="2">Haloacid dehalogenase</fullName>
    </submittedName>
</protein>
<gene>
    <name evidence="2" type="ORF">AWB69_02924</name>
</gene>
<dbReference type="PRINTS" id="PR00413">
    <property type="entry name" value="HADHALOGNASE"/>
</dbReference>
<keyword evidence="1" id="KW-0378">Hydrolase</keyword>
<evidence type="ECO:0000313" key="2">
    <source>
        <dbReference type="EMBL" id="SAL33030.1"/>
    </source>
</evidence>
<dbReference type="SFLD" id="SFLDS00003">
    <property type="entry name" value="Haloacid_Dehalogenase"/>
    <property type="match status" value="1"/>
</dbReference>
<evidence type="ECO:0000256" key="1">
    <source>
        <dbReference type="ARBA" id="ARBA00022801"/>
    </source>
</evidence>
<name>A0A158GNQ5_9BURK</name>
<dbReference type="Gene3D" id="1.10.150.750">
    <property type="match status" value="1"/>
</dbReference>